<keyword evidence="2" id="KW-1185">Reference proteome</keyword>
<evidence type="ECO:0008006" key="3">
    <source>
        <dbReference type="Google" id="ProtNLM"/>
    </source>
</evidence>
<evidence type="ECO:0000313" key="1">
    <source>
        <dbReference type="EMBL" id="SFF67055.1"/>
    </source>
</evidence>
<dbReference type="AlphaFoldDB" id="A0A1I2KJ89"/>
<organism evidence="1 2">
    <name type="scientific">Clostridium cadaveris</name>
    <dbReference type="NCBI Taxonomy" id="1529"/>
    <lineage>
        <taxon>Bacteria</taxon>
        <taxon>Bacillati</taxon>
        <taxon>Bacillota</taxon>
        <taxon>Clostridia</taxon>
        <taxon>Eubacteriales</taxon>
        <taxon>Clostridiaceae</taxon>
        <taxon>Clostridium</taxon>
    </lineage>
</organism>
<evidence type="ECO:0000313" key="2">
    <source>
        <dbReference type="Proteomes" id="UP000182135"/>
    </source>
</evidence>
<gene>
    <name evidence="1" type="ORF">SAMN04487885_10648</name>
</gene>
<accession>A0A1I2KJ89</accession>
<dbReference type="eggNOG" id="ENOG5031Z3H">
    <property type="taxonomic scope" value="Bacteria"/>
</dbReference>
<dbReference type="OrthoDB" id="1645744at2"/>
<dbReference type="RefSeq" id="WP_074844897.1">
    <property type="nucleotide sequence ID" value="NZ_FOOE01000006.1"/>
</dbReference>
<dbReference type="Gene3D" id="3.90.1720.10">
    <property type="entry name" value="endopeptidase domain like (from Nostoc punctiforme)"/>
    <property type="match status" value="1"/>
</dbReference>
<proteinExistence type="predicted"/>
<sequence length="195" mass="22796">MKKIYIMFSHTGTNFSRFLKVSTQSPYTHVSIALDKDFKRLYSFGRESLSEHPLQARFVHEKIDDGVYKELAHRAVCCIYEVNVNNEQYKKAEEILRVFKRKYKASYNFLGILFIPLRITFRPKDKFVCSQFIAYILNNAGIMDFGKHINLITPNDILNKIIGKKVYEGYVRNYFKVILPEEVAITSYANISAVR</sequence>
<dbReference type="InterPro" id="IPR038765">
    <property type="entry name" value="Papain-like_cys_pep_sf"/>
</dbReference>
<dbReference type="Proteomes" id="UP000182135">
    <property type="component" value="Unassembled WGS sequence"/>
</dbReference>
<protein>
    <recommendedName>
        <fullName evidence="3">Permuted papain-like amidase enzyme, YaeF/YiiX, C92 family</fullName>
    </recommendedName>
</protein>
<dbReference type="SUPFAM" id="SSF54001">
    <property type="entry name" value="Cysteine proteinases"/>
    <property type="match status" value="1"/>
</dbReference>
<name>A0A1I2KJ89_9CLOT</name>
<dbReference type="EMBL" id="FOOE01000006">
    <property type="protein sequence ID" value="SFF67055.1"/>
    <property type="molecule type" value="Genomic_DNA"/>
</dbReference>
<reference evidence="1 2" key="1">
    <citation type="submission" date="2016-10" db="EMBL/GenBank/DDBJ databases">
        <authorList>
            <person name="de Groot N.N."/>
        </authorList>
    </citation>
    <scope>NUCLEOTIDE SEQUENCE [LARGE SCALE GENOMIC DNA]</scope>
    <source>
        <strain evidence="1 2">NLAE-zl-G419</strain>
    </source>
</reference>